<organism evidence="1 2">
    <name type="scientific">Alicyclobacillus fastidiosus</name>
    <dbReference type="NCBI Taxonomy" id="392011"/>
    <lineage>
        <taxon>Bacteria</taxon>
        <taxon>Bacillati</taxon>
        <taxon>Bacillota</taxon>
        <taxon>Bacilli</taxon>
        <taxon>Bacillales</taxon>
        <taxon>Alicyclobacillaceae</taxon>
        <taxon>Alicyclobacillus</taxon>
    </lineage>
</organism>
<dbReference type="RefSeq" id="WP_275474267.1">
    <property type="nucleotide sequence ID" value="NZ_CP162940.1"/>
</dbReference>
<protein>
    <submittedName>
        <fullName evidence="1">Uncharacterized protein</fullName>
    </submittedName>
</protein>
<sequence length="64" mass="7348">MTLADVIEQAMQRYDLTMDELYDAVTVVGQRRGYITIVGGLEWHGEERLERARDRDSELAYNGA</sequence>
<accession>A0ABV5AKC6</accession>
<dbReference type="Proteomes" id="UP001579974">
    <property type="component" value="Unassembled WGS sequence"/>
</dbReference>
<evidence type="ECO:0000313" key="2">
    <source>
        <dbReference type="Proteomes" id="UP001579974"/>
    </source>
</evidence>
<dbReference type="EMBL" id="JBDXSU010000026">
    <property type="protein sequence ID" value="MFB5192688.1"/>
    <property type="molecule type" value="Genomic_DNA"/>
</dbReference>
<evidence type="ECO:0000313" key="1">
    <source>
        <dbReference type="EMBL" id="MFB5192688.1"/>
    </source>
</evidence>
<keyword evidence="2" id="KW-1185">Reference proteome</keyword>
<name>A0ABV5AKC6_9BACL</name>
<reference evidence="1 2" key="1">
    <citation type="journal article" date="2024" name="Int. J. Mol. Sci.">
        <title>Exploration of Alicyclobacillus spp. Genome in Search of Antibiotic Resistance.</title>
        <authorList>
            <person name="Bucka-Kolendo J."/>
            <person name="Kiousi D.E."/>
            <person name="Dekowska A."/>
            <person name="Mikolajczuk-Szczyrba A."/>
            <person name="Karadedos D.M."/>
            <person name="Michael P."/>
            <person name="Galanis A."/>
            <person name="Sokolowska B."/>
        </authorList>
    </citation>
    <scope>NUCLEOTIDE SEQUENCE [LARGE SCALE GENOMIC DNA]</scope>
    <source>
        <strain evidence="1 2">KKP 3000</strain>
    </source>
</reference>
<comment type="caution">
    <text evidence="1">The sequence shown here is derived from an EMBL/GenBank/DDBJ whole genome shotgun (WGS) entry which is preliminary data.</text>
</comment>
<proteinExistence type="predicted"/>
<gene>
    <name evidence="1" type="ORF">KKP3000_001897</name>
</gene>